<dbReference type="SUPFAM" id="SSF53474">
    <property type="entry name" value="alpha/beta-Hydrolases"/>
    <property type="match status" value="1"/>
</dbReference>
<keyword evidence="6" id="KW-0106">Calcium</keyword>
<feature type="chain" id="PRO_5041016701" description="Carboxylic ester hydrolase" evidence="8">
    <location>
        <begin position="25"/>
        <end position="388"/>
    </location>
</feature>
<name>A0A9W8NBK7_9PEZI</name>
<comment type="caution">
    <text evidence="9">The sequence shown here is derived from an EMBL/GenBank/DDBJ whole genome shotgun (WGS) entry which is preliminary data.</text>
</comment>
<protein>
    <recommendedName>
        <fullName evidence="8">Carboxylic ester hydrolase</fullName>
        <ecNumber evidence="8">3.1.1.-</ecNumber>
    </recommendedName>
</protein>
<keyword evidence="3" id="KW-0479">Metal-binding</keyword>
<evidence type="ECO:0000256" key="4">
    <source>
        <dbReference type="ARBA" id="ARBA00022729"/>
    </source>
</evidence>
<proteinExistence type="inferred from homology"/>
<dbReference type="Pfam" id="PF07519">
    <property type="entry name" value="Tannase"/>
    <property type="match status" value="1"/>
</dbReference>
<organism evidence="9 10">
    <name type="scientific">Xylaria arbuscula</name>
    <dbReference type="NCBI Taxonomy" id="114810"/>
    <lineage>
        <taxon>Eukaryota</taxon>
        <taxon>Fungi</taxon>
        <taxon>Dikarya</taxon>
        <taxon>Ascomycota</taxon>
        <taxon>Pezizomycotina</taxon>
        <taxon>Sordariomycetes</taxon>
        <taxon>Xylariomycetidae</taxon>
        <taxon>Xylariales</taxon>
        <taxon>Xylariaceae</taxon>
        <taxon>Xylaria</taxon>
    </lineage>
</organism>
<gene>
    <name evidence="9" type="ORF">NPX13_g6772</name>
</gene>
<dbReference type="EC" id="3.1.1.-" evidence="8"/>
<evidence type="ECO:0000256" key="2">
    <source>
        <dbReference type="ARBA" id="ARBA00022487"/>
    </source>
</evidence>
<keyword evidence="10" id="KW-1185">Reference proteome</keyword>
<evidence type="ECO:0000256" key="1">
    <source>
        <dbReference type="ARBA" id="ARBA00006249"/>
    </source>
</evidence>
<reference evidence="9" key="1">
    <citation type="submission" date="2022-07" db="EMBL/GenBank/DDBJ databases">
        <title>Genome Sequence of Xylaria arbuscula.</title>
        <authorList>
            <person name="Buettner E."/>
        </authorList>
    </citation>
    <scope>NUCLEOTIDE SEQUENCE</scope>
    <source>
        <strain evidence="9">VT107</strain>
    </source>
</reference>
<dbReference type="PANTHER" id="PTHR33938">
    <property type="entry name" value="FERULOYL ESTERASE B-RELATED"/>
    <property type="match status" value="1"/>
</dbReference>
<feature type="signal peptide" evidence="8">
    <location>
        <begin position="1"/>
        <end position="24"/>
    </location>
</feature>
<dbReference type="AlphaFoldDB" id="A0A9W8NBK7"/>
<accession>A0A9W8NBK7</accession>
<evidence type="ECO:0000256" key="3">
    <source>
        <dbReference type="ARBA" id="ARBA00022723"/>
    </source>
</evidence>
<evidence type="ECO:0000313" key="10">
    <source>
        <dbReference type="Proteomes" id="UP001148614"/>
    </source>
</evidence>
<evidence type="ECO:0000256" key="8">
    <source>
        <dbReference type="RuleBase" id="RU361238"/>
    </source>
</evidence>
<comment type="similarity">
    <text evidence="1 8">Belongs to the tannase family.</text>
</comment>
<dbReference type="VEuPathDB" id="FungiDB:F4678DRAFT_314343"/>
<dbReference type="GO" id="GO:0030600">
    <property type="term" value="F:feruloyl esterase activity"/>
    <property type="evidence" value="ECO:0007669"/>
    <property type="project" value="UniProtKB-ARBA"/>
</dbReference>
<dbReference type="EMBL" id="JANPWZ010001241">
    <property type="protein sequence ID" value="KAJ3567412.1"/>
    <property type="molecule type" value="Genomic_DNA"/>
</dbReference>
<dbReference type="Proteomes" id="UP001148614">
    <property type="component" value="Unassembled WGS sequence"/>
</dbReference>
<evidence type="ECO:0000256" key="5">
    <source>
        <dbReference type="ARBA" id="ARBA00022801"/>
    </source>
</evidence>
<evidence type="ECO:0000256" key="7">
    <source>
        <dbReference type="ARBA" id="ARBA00023157"/>
    </source>
</evidence>
<dbReference type="InterPro" id="IPR029058">
    <property type="entry name" value="AB_hydrolase_fold"/>
</dbReference>
<keyword evidence="5 8" id="KW-0378">Hydrolase</keyword>
<dbReference type="PANTHER" id="PTHR33938:SF2">
    <property type="entry name" value="CARBOXYLIC ESTER HYDROLASE"/>
    <property type="match status" value="1"/>
</dbReference>
<sequence length="388" mass="43207">MDFFEMTTLWVLIALAAGLATSLSLPLSQRQAINCSLDYFNEIAPAGILVERVQHVTTGFFVETGNIAYPTFPTGLPELCAVILNNVTADYRLGMFLPDEWNSRILTIGSYSFFGGINWLEMGVGVKYGGVALATDTGHSSGAGDITWANTTRKQVNWAWQALQGSIYLGKLLTEEYYGQRITYSYFSGCSTGGRQGLKQIQLDPNVFDGALVGAPAWDTKHLMPWLSKLATWNLPESAPYSLNDAGLFSRLQAEVLKQCDSLDGVQDNIISSPSVCRQKFDIRKIRCDISSNKTSCWSKAQTETAAKMYADYVTSDGKLVYKGSEYGSELEWATYLLPAVANDNTQNVRRNFDGQYERYFMHYGPRWQTTSYNDSVVKDIRGPPTKR</sequence>
<dbReference type="GO" id="GO:0046872">
    <property type="term" value="F:metal ion binding"/>
    <property type="evidence" value="ECO:0007669"/>
    <property type="project" value="UniProtKB-KW"/>
</dbReference>
<keyword evidence="2" id="KW-0719">Serine esterase</keyword>
<keyword evidence="7" id="KW-1015">Disulfide bond</keyword>
<dbReference type="InterPro" id="IPR011118">
    <property type="entry name" value="Tannase/feruloyl_esterase"/>
</dbReference>
<evidence type="ECO:0000313" key="9">
    <source>
        <dbReference type="EMBL" id="KAJ3567412.1"/>
    </source>
</evidence>
<evidence type="ECO:0000256" key="6">
    <source>
        <dbReference type="ARBA" id="ARBA00022837"/>
    </source>
</evidence>
<keyword evidence="4 8" id="KW-0732">Signal</keyword>